<dbReference type="RefSeq" id="XP_060407168.1">
    <property type="nucleotide sequence ID" value="XM_060560472.1"/>
</dbReference>
<dbReference type="AlphaFoldDB" id="A0AAD8PK21"/>
<organism evidence="4 5">
    <name type="scientific">Colletotrichum navitas</name>
    <dbReference type="NCBI Taxonomy" id="681940"/>
    <lineage>
        <taxon>Eukaryota</taxon>
        <taxon>Fungi</taxon>
        <taxon>Dikarya</taxon>
        <taxon>Ascomycota</taxon>
        <taxon>Pezizomycotina</taxon>
        <taxon>Sordariomycetes</taxon>
        <taxon>Hypocreomycetidae</taxon>
        <taxon>Glomerellales</taxon>
        <taxon>Glomerellaceae</taxon>
        <taxon>Colletotrichum</taxon>
        <taxon>Colletotrichum graminicola species complex</taxon>
    </lineage>
</organism>
<proteinExistence type="inferred from homology"/>
<evidence type="ECO:0000313" key="5">
    <source>
        <dbReference type="Proteomes" id="UP001230504"/>
    </source>
</evidence>
<keyword evidence="5" id="KW-1185">Reference proteome</keyword>
<keyword evidence="2" id="KW-0560">Oxidoreductase</keyword>
<dbReference type="Pfam" id="PF11807">
    <property type="entry name" value="UstYa"/>
    <property type="match status" value="1"/>
</dbReference>
<comment type="similarity">
    <text evidence="3">Belongs to the ustYa family.</text>
</comment>
<dbReference type="GeneID" id="85444712"/>
<dbReference type="GO" id="GO:0016491">
    <property type="term" value="F:oxidoreductase activity"/>
    <property type="evidence" value="ECO:0007669"/>
    <property type="project" value="UniProtKB-KW"/>
</dbReference>
<sequence>MLSLRTVGVGLVSSATALLIILVIVGPSPPISLDVFFEPAPKMPRFILGDAAYAHFDDAADALWNDPGALLPASGGSALATNMTTGFHYWGHISMFHHLRCLRDIRTQMVRLARGGPTTSVKYAPEDGRPGSSYEALGYCFDYLLQGILCHADTTPNPVASMHDGNKIVDGNALWHQCRDDRILRDWADVSGVPHKDSLVRMGP</sequence>
<dbReference type="PANTHER" id="PTHR33365:SF11">
    <property type="entry name" value="TAT PATHWAY SIGNAL SEQUENCE"/>
    <property type="match status" value="1"/>
</dbReference>
<evidence type="ECO:0000313" key="4">
    <source>
        <dbReference type="EMBL" id="KAK1565917.1"/>
    </source>
</evidence>
<evidence type="ECO:0000256" key="3">
    <source>
        <dbReference type="ARBA" id="ARBA00035112"/>
    </source>
</evidence>
<gene>
    <name evidence="4" type="ORF">LY79DRAFT_585144</name>
</gene>
<comment type="pathway">
    <text evidence="1">Mycotoxin biosynthesis.</text>
</comment>
<accession>A0AAD8PK21</accession>
<protein>
    <recommendedName>
        <fullName evidence="6">Oxidase ustYa</fullName>
    </recommendedName>
</protein>
<evidence type="ECO:0008006" key="6">
    <source>
        <dbReference type="Google" id="ProtNLM"/>
    </source>
</evidence>
<dbReference type="EMBL" id="JAHLJV010000178">
    <property type="protein sequence ID" value="KAK1565917.1"/>
    <property type="molecule type" value="Genomic_DNA"/>
</dbReference>
<reference evidence="4" key="1">
    <citation type="submission" date="2021-06" db="EMBL/GenBank/DDBJ databases">
        <title>Comparative genomics, transcriptomics and evolutionary studies reveal genomic signatures of adaptation to plant cell wall in hemibiotrophic fungi.</title>
        <authorList>
            <consortium name="DOE Joint Genome Institute"/>
            <person name="Baroncelli R."/>
            <person name="Diaz J.F."/>
            <person name="Benocci T."/>
            <person name="Peng M."/>
            <person name="Battaglia E."/>
            <person name="Haridas S."/>
            <person name="Andreopoulos W."/>
            <person name="Labutti K."/>
            <person name="Pangilinan J."/>
            <person name="Floch G.L."/>
            <person name="Makela M.R."/>
            <person name="Henrissat B."/>
            <person name="Grigoriev I.V."/>
            <person name="Crouch J.A."/>
            <person name="De Vries R.P."/>
            <person name="Sukno S.A."/>
            <person name="Thon M.R."/>
        </authorList>
    </citation>
    <scope>NUCLEOTIDE SEQUENCE</scope>
    <source>
        <strain evidence="4">CBS 125086</strain>
    </source>
</reference>
<dbReference type="InterPro" id="IPR021765">
    <property type="entry name" value="UstYa-like"/>
</dbReference>
<name>A0AAD8PK21_9PEZI</name>
<dbReference type="GO" id="GO:0043386">
    <property type="term" value="P:mycotoxin biosynthetic process"/>
    <property type="evidence" value="ECO:0007669"/>
    <property type="project" value="InterPro"/>
</dbReference>
<evidence type="ECO:0000256" key="1">
    <source>
        <dbReference type="ARBA" id="ARBA00004685"/>
    </source>
</evidence>
<dbReference type="PANTHER" id="PTHR33365">
    <property type="entry name" value="YALI0B05434P"/>
    <property type="match status" value="1"/>
</dbReference>
<evidence type="ECO:0000256" key="2">
    <source>
        <dbReference type="ARBA" id="ARBA00023002"/>
    </source>
</evidence>
<comment type="caution">
    <text evidence="4">The sequence shown here is derived from an EMBL/GenBank/DDBJ whole genome shotgun (WGS) entry which is preliminary data.</text>
</comment>
<dbReference type="Proteomes" id="UP001230504">
    <property type="component" value="Unassembled WGS sequence"/>
</dbReference>